<comment type="caution">
    <text evidence="1">The sequence shown here is derived from an EMBL/GenBank/DDBJ whole genome shotgun (WGS) entry which is preliminary data.</text>
</comment>
<evidence type="ECO:0000313" key="1">
    <source>
        <dbReference type="EMBL" id="KZM23833.1"/>
    </source>
</evidence>
<sequence>MAEPTTASIYESVPLPLGKSVSIRVITIRPSINGGFDRISCDFHLLDLDTKLLHISTTSTSERGPVQYTALSYTWGEPSAEATINLNGEPFPVRKNLWAFLSQARSNGLEEYLWIDALCINQTVNEERSHQVAIMGRIYSSASRVIVWLGVYSGLAAEGLLWTTAAYLADDLTLDTLPGYEKQLEELFELPYWTRIWIVQEYVLAKSIDIWLGYLKRDGKMFGWLFKRLRIKSEAWWSNRRSFSINYPELEPFYRLRHFPGMSIIIRRESEHNFSLSKDPEGNYLYSAQRLAMIICELGPNMRCTDPRDRVYALLPLLSREASEMLSITPDYSKTTAEVYASVVDALERHKDIADHMLVPRAVRNLEHMLCLGEDEPEIPSL</sequence>
<organism evidence="1 2">
    <name type="scientific">Didymella rabiei</name>
    <name type="common">Chickpea ascochyta blight fungus</name>
    <name type="synonym">Mycosphaerella rabiei</name>
    <dbReference type="NCBI Taxonomy" id="5454"/>
    <lineage>
        <taxon>Eukaryota</taxon>
        <taxon>Fungi</taxon>
        <taxon>Dikarya</taxon>
        <taxon>Ascomycota</taxon>
        <taxon>Pezizomycotina</taxon>
        <taxon>Dothideomycetes</taxon>
        <taxon>Pleosporomycetidae</taxon>
        <taxon>Pleosporales</taxon>
        <taxon>Pleosporineae</taxon>
        <taxon>Didymellaceae</taxon>
        <taxon>Ascochyta</taxon>
    </lineage>
</organism>
<reference evidence="1 2" key="1">
    <citation type="journal article" date="2016" name="Sci. Rep.">
        <title>Draft genome sequencing and secretome analysis of fungal phytopathogen Ascochyta rabiei provides insight into the necrotrophic effector repertoire.</title>
        <authorList>
            <person name="Verma S."/>
            <person name="Gazara R.K."/>
            <person name="Nizam S."/>
            <person name="Parween S."/>
            <person name="Chattopadhyay D."/>
            <person name="Verma P.K."/>
        </authorList>
    </citation>
    <scope>NUCLEOTIDE SEQUENCE [LARGE SCALE GENOMIC DNA]</scope>
    <source>
        <strain evidence="1 2">ArDII</strain>
    </source>
</reference>
<dbReference type="AlphaFoldDB" id="A0A163EPX1"/>
<dbReference type="STRING" id="5454.A0A163EPX1"/>
<keyword evidence="2" id="KW-1185">Reference proteome</keyword>
<dbReference type="InterPro" id="IPR010730">
    <property type="entry name" value="HET"/>
</dbReference>
<dbReference type="Pfam" id="PF06985">
    <property type="entry name" value="HET"/>
    <property type="match status" value="1"/>
</dbReference>
<dbReference type="PANTHER" id="PTHR24148:SF73">
    <property type="entry name" value="HET DOMAIN PROTEIN (AFU_ORTHOLOGUE AFUA_8G01020)"/>
    <property type="match status" value="1"/>
</dbReference>
<dbReference type="EMBL" id="JYNV01000182">
    <property type="protein sequence ID" value="KZM23833.1"/>
    <property type="molecule type" value="Genomic_DNA"/>
</dbReference>
<protein>
    <submittedName>
        <fullName evidence="1">Uncharacterized protein</fullName>
    </submittedName>
</protein>
<gene>
    <name evidence="1" type="ORF">ST47_g4997</name>
</gene>
<accession>A0A163EPX1</accession>
<dbReference type="Proteomes" id="UP000076837">
    <property type="component" value="Unassembled WGS sequence"/>
</dbReference>
<dbReference type="OrthoDB" id="5386682at2759"/>
<proteinExistence type="predicted"/>
<name>A0A163EPX1_DIDRA</name>
<evidence type="ECO:0000313" key="2">
    <source>
        <dbReference type="Proteomes" id="UP000076837"/>
    </source>
</evidence>
<dbReference type="PANTHER" id="PTHR24148">
    <property type="entry name" value="ANKYRIN REPEAT DOMAIN-CONTAINING PROTEIN 39 HOMOLOG-RELATED"/>
    <property type="match status" value="1"/>
</dbReference>
<dbReference type="InterPro" id="IPR052895">
    <property type="entry name" value="HetReg/Transcr_Mod"/>
</dbReference>